<accession>E3KVY5</accession>
<dbReference type="AlphaFoldDB" id="E3KVY5"/>
<dbReference type="VEuPathDB" id="FungiDB:PGTG_14038"/>
<reference key="1">
    <citation type="submission" date="2007-01" db="EMBL/GenBank/DDBJ databases">
        <title>The Genome Sequence of Puccinia graminis f. sp. tritici Strain CRL 75-36-700-3.</title>
        <authorList>
            <consortium name="The Broad Institute Genome Sequencing Platform"/>
            <person name="Birren B."/>
            <person name="Lander E."/>
            <person name="Galagan J."/>
            <person name="Nusbaum C."/>
            <person name="Devon K."/>
            <person name="Cuomo C."/>
            <person name="Jaffe D."/>
            <person name="Butler J."/>
            <person name="Alvarez P."/>
            <person name="Gnerre S."/>
            <person name="Grabherr M."/>
            <person name="Mauceli E."/>
            <person name="Brockman W."/>
            <person name="Young S."/>
            <person name="LaButti K."/>
            <person name="Sykes S."/>
            <person name="DeCaprio D."/>
            <person name="Crawford M."/>
            <person name="Koehrsen M."/>
            <person name="Engels R."/>
            <person name="Montgomery P."/>
            <person name="Pearson M."/>
            <person name="Howarth C."/>
            <person name="Larson L."/>
            <person name="White J."/>
            <person name="Zeng Q."/>
            <person name="Kodira C."/>
            <person name="Yandava C."/>
            <person name="Alvarado L."/>
            <person name="O'Leary S."/>
            <person name="Szabo L."/>
            <person name="Dean R."/>
            <person name="Schein J."/>
        </authorList>
    </citation>
    <scope>NUCLEOTIDE SEQUENCE</scope>
    <source>
        <strain>CRL 75-36-700-3</strain>
    </source>
</reference>
<evidence type="ECO:0000313" key="2">
    <source>
        <dbReference type="Proteomes" id="UP000008783"/>
    </source>
</evidence>
<gene>
    <name evidence="1" type="ORF">PGTG_14038</name>
</gene>
<dbReference type="InParanoid" id="E3KVY5"/>
<organism evidence="1 2">
    <name type="scientific">Puccinia graminis f. sp. tritici (strain CRL 75-36-700-3 / race SCCL)</name>
    <name type="common">Black stem rust fungus</name>
    <dbReference type="NCBI Taxonomy" id="418459"/>
    <lineage>
        <taxon>Eukaryota</taxon>
        <taxon>Fungi</taxon>
        <taxon>Dikarya</taxon>
        <taxon>Basidiomycota</taxon>
        <taxon>Pucciniomycotina</taxon>
        <taxon>Pucciniomycetes</taxon>
        <taxon>Pucciniales</taxon>
        <taxon>Pucciniaceae</taxon>
        <taxon>Puccinia</taxon>
    </lineage>
</organism>
<sequence>MSVVTPRVQPKDGWANGNGWALLAGPLSNSSFNPIVDSESPKRPPFFLNLLAHSSLDFAAYHLQIFAVKLHGCNAKTDSFLHVHPHSHLHLQMYLTLKTIHSLLSCIGLVPKSALNPRVLWPGSVNGINAMLKLLVQSIKTKYRSMSLDMGKN</sequence>
<dbReference type="EMBL" id="DS178314">
    <property type="protein sequence ID" value="EFP88460.1"/>
    <property type="molecule type" value="Genomic_DNA"/>
</dbReference>
<dbReference type="RefSeq" id="XP_003332879.1">
    <property type="nucleotide sequence ID" value="XM_003332831.1"/>
</dbReference>
<dbReference type="KEGG" id="pgr:PGTG_14038"/>
<dbReference type="Proteomes" id="UP000008783">
    <property type="component" value="Unassembled WGS sequence"/>
</dbReference>
<protein>
    <submittedName>
        <fullName evidence="1">Uncharacterized protein</fullName>
    </submittedName>
</protein>
<evidence type="ECO:0000313" key="1">
    <source>
        <dbReference type="EMBL" id="EFP88460.1"/>
    </source>
</evidence>
<name>E3KVY5_PUCGT</name>
<dbReference type="HOGENOM" id="CLU_1714203_0_0_1"/>
<dbReference type="GeneID" id="10540763"/>
<reference evidence="2" key="2">
    <citation type="journal article" date="2011" name="Proc. Natl. Acad. Sci. U.S.A.">
        <title>Obligate biotrophy features unraveled by the genomic analysis of rust fungi.</title>
        <authorList>
            <person name="Duplessis S."/>
            <person name="Cuomo C.A."/>
            <person name="Lin Y.-C."/>
            <person name="Aerts A."/>
            <person name="Tisserant E."/>
            <person name="Veneault-Fourrey C."/>
            <person name="Joly D.L."/>
            <person name="Hacquard S."/>
            <person name="Amselem J."/>
            <person name="Cantarel B.L."/>
            <person name="Chiu R."/>
            <person name="Coutinho P.M."/>
            <person name="Feau N."/>
            <person name="Field M."/>
            <person name="Frey P."/>
            <person name="Gelhaye E."/>
            <person name="Goldberg J."/>
            <person name="Grabherr M.G."/>
            <person name="Kodira C.D."/>
            <person name="Kohler A."/>
            <person name="Kuees U."/>
            <person name="Lindquist E.A."/>
            <person name="Lucas S.M."/>
            <person name="Mago R."/>
            <person name="Mauceli E."/>
            <person name="Morin E."/>
            <person name="Murat C."/>
            <person name="Pangilinan J.L."/>
            <person name="Park R."/>
            <person name="Pearson M."/>
            <person name="Quesneville H."/>
            <person name="Rouhier N."/>
            <person name="Sakthikumar S."/>
            <person name="Salamov A.A."/>
            <person name="Schmutz J."/>
            <person name="Selles B."/>
            <person name="Shapiro H."/>
            <person name="Tanguay P."/>
            <person name="Tuskan G.A."/>
            <person name="Henrissat B."/>
            <person name="Van de Peer Y."/>
            <person name="Rouze P."/>
            <person name="Ellis J.G."/>
            <person name="Dodds P.N."/>
            <person name="Schein J.E."/>
            <person name="Zhong S."/>
            <person name="Hamelin R.C."/>
            <person name="Grigoriev I.V."/>
            <person name="Szabo L.J."/>
            <person name="Martin F."/>
        </authorList>
    </citation>
    <scope>NUCLEOTIDE SEQUENCE [LARGE SCALE GENOMIC DNA]</scope>
    <source>
        <strain evidence="2">CRL 75-36-700-3 / race SCCL</strain>
    </source>
</reference>
<keyword evidence="2" id="KW-1185">Reference proteome</keyword>
<proteinExistence type="predicted"/>